<feature type="compositionally biased region" description="Basic and acidic residues" evidence="1">
    <location>
        <begin position="14"/>
        <end position="33"/>
    </location>
</feature>
<dbReference type="GeneID" id="63839947"/>
<feature type="region of interest" description="Disordered" evidence="1">
    <location>
        <begin position="1"/>
        <end position="81"/>
    </location>
</feature>
<dbReference type="RefSeq" id="XP_040780519.1">
    <property type="nucleotide sequence ID" value="XM_040922818.1"/>
</dbReference>
<protein>
    <submittedName>
        <fullName evidence="2">Uncharacterized protein</fullName>
    </submittedName>
</protein>
<name>A0A9P4Y9Z7_CRYP1</name>
<dbReference type="AlphaFoldDB" id="A0A9P4Y9Z7"/>
<evidence type="ECO:0000313" key="3">
    <source>
        <dbReference type="Proteomes" id="UP000803844"/>
    </source>
</evidence>
<evidence type="ECO:0000313" key="2">
    <source>
        <dbReference type="EMBL" id="KAF3769558.1"/>
    </source>
</evidence>
<feature type="compositionally biased region" description="Basic and acidic residues" evidence="1">
    <location>
        <begin position="66"/>
        <end position="81"/>
    </location>
</feature>
<keyword evidence="3" id="KW-1185">Reference proteome</keyword>
<dbReference type="EMBL" id="MU032344">
    <property type="protein sequence ID" value="KAF3769558.1"/>
    <property type="molecule type" value="Genomic_DNA"/>
</dbReference>
<reference evidence="2" key="1">
    <citation type="journal article" date="2020" name="Phytopathology">
        <title>Genome sequence of the chestnut blight fungus Cryphonectria parasitica EP155: A fundamental resource for an archetypical invasive plant pathogen.</title>
        <authorList>
            <person name="Crouch J.A."/>
            <person name="Dawe A."/>
            <person name="Aerts A."/>
            <person name="Barry K."/>
            <person name="Churchill A.C.L."/>
            <person name="Grimwood J."/>
            <person name="Hillman B."/>
            <person name="Milgroom M.G."/>
            <person name="Pangilinan J."/>
            <person name="Smith M."/>
            <person name="Salamov A."/>
            <person name="Schmutz J."/>
            <person name="Yadav J."/>
            <person name="Grigoriev I.V."/>
            <person name="Nuss D."/>
        </authorList>
    </citation>
    <scope>NUCLEOTIDE SEQUENCE</scope>
    <source>
        <strain evidence="2">EP155</strain>
    </source>
</reference>
<sequence length="81" mass="9735">MGVEDRATSPQRRLMRERATRDYESRDMMDNLRKRMGGGGERRYSFDMPPRRFTGSYGEKPSSVGKRSEAFYDDRFDERRW</sequence>
<dbReference type="OrthoDB" id="3439480at2759"/>
<dbReference type="Proteomes" id="UP000803844">
    <property type="component" value="Unassembled WGS sequence"/>
</dbReference>
<gene>
    <name evidence="2" type="ORF">M406DRAFT_354050</name>
</gene>
<proteinExistence type="predicted"/>
<evidence type="ECO:0000256" key="1">
    <source>
        <dbReference type="SAM" id="MobiDB-lite"/>
    </source>
</evidence>
<comment type="caution">
    <text evidence="2">The sequence shown here is derived from an EMBL/GenBank/DDBJ whole genome shotgun (WGS) entry which is preliminary data.</text>
</comment>
<organism evidence="2 3">
    <name type="scientific">Cryphonectria parasitica (strain ATCC 38755 / EP155)</name>
    <dbReference type="NCBI Taxonomy" id="660469"/>
    <lineage>
        <taxon>Eukaryota</taxon>
        <taxon>Fungi</taxon>
        <taxon>Dikarya</taxon>
        <taxon>Ascomycota</taxon>
        <taxon>Pezizomycotina</taxon>
        <taxon>Sordariomycetes</taxon>
        <taxon>Sordariomycetidae</taxon>
        <taxon>Diaporthales</taxon>
        <taxon>Cryphonectriaceae</taxon>
        <taxon>Cryphonectria-Endothia species complex</taxon>
        <taxon>Cryphonectria</taxon>
    </lineage>
</organism>
<accession>A0A9P4Y9Z7</accession>